<evidence type="ECO:0000313" key="13">
    <source>
        <dbReference type="Proteomes" id="UP001152485"/>
    </source>
</evidence>
<dbReference type="InterPro" id="IPR013655">
    <property type="entry name" value="PAS_fold_3"/>
</dbReference>
<dbReference type="InterPro" id="IPR011990">
    <property type="entry name" value="TPR-like_helical_dom_sf"/>
</dbReference>
<keyword evidence="4 11" id="KW-0808">Transferase</keyword>
<dbReference type="SMART" id="SM00086">
    <property type="entry name" value="PAC"/>
    <property type="match status" value="1"/>
</dbReference>
<keyword evidence="8" id="KW-0732">Signal</keyword>
<evidence type="ECO:0000259" key="9">
    <source>
        <dbReference type="PROSITE" id="PS50109"/>
    </source>
</evidence>
<dbReference type="Proteomes" id="UP001152485">
    <property type="component" value="Unassembled WGS sequence"/>
</dbReference>
<protein>
    <recommendedName>
        <fullName evidence="2">histidine kinase</fullName>
        <ecNumber evidence="2">2.7.13.3</ecNumber>
    </recommendedName>
</protein>
<comment type="catalytic activity">
    <reaction evidence="1">
        <text>ATP + protein L-histidine = ADP + protein N-phospho-L-histidine.</text>
        <dbReference type="EC" id="2.7.13.3"/>
    </reaction>
</comment>
<evidence type="ECO:0000256" key="4">
    <source>
        <dbReference type="ARBA" id="ARBA00022679"/>
    </source>
</evidence>
<feature type="domain" description="Histidine kinase" evidence="9">
    <location>
        <begin position="680"/>
        <end position="909"/>
    </location>
</feature>
<dbReference type="SUPFAM" id="SSF55785">
    <property type="entry name" value="PYP-like sensor domain (PAS domain)"/>
    <property type="match status" value="1"/>
</dbReference>
<feature type="coiled-coil region" evidence="7">
    <location>
        <begin position="438"/>
        <end position="465"/>
    </location>
</feature>
<organism evidence="11 12">
    <name type="scientific">Pseudoalteromonas holothuriae</name>
    <dbReference type="NCBI Taxonomy" id="2963714"/>
    <lineage>
        <taxon>Bacteria</taxon>
        <taxon>Pseudomonadati</taxon>
        <taxon>Pseudomonadota</taxon>
        <taxon>Gammaproteobacteria</taxon>
        <taxon>Alteromonadales</taxon>
        <taxon>Pseudoalteromonadaceae</taxon>
        <taxon>Pseudoalteromonas</taxon>
    </lineage>
</organism>
<dbReference type="PANTHER" id="PTHR43304">
    <property type="entry name" value="PHYTOCHROME-LIKE PROTEIN CPH1"/>
    <property type="match status" value="1"/>
</dbReference>
<evidence type="ECO:0000256" key="6">
    <source>
        <dbReference type="PROSITE-ProRule" id="PRU00339"/>
    </source>
</evidence>
<name>A0A9W4R309_9GAMM</name>
<dbReference type="InterPro" id="IPR036890">
    <property type="entry name" value="HATPase_C_sf"/>
</dbReference>
<evidence type="ECO:0000256" key="1">
    <source>
        <dbReference type="ARBA" id="ARBA00000085"/>
    </source>
</evidence>
<sequence length="917" mass="103455">MLIRLLLIFLFVSFYAMPSAPTPQQVKAASGKQQLLLLNQYMKAQSNVNAREALALAQSLTPNLPLQQYPQQRLLLQLWQGVALTMLGKQRDALILLDTVINESKSAGFSDISVEALYHRADVYVELWNYELALSDGFEALSMLEKKGDLKKIADAQTAIANMYDYQDKIPQAYEWFLKAKNNYIAVNDIKGEVSSLGSIGLMYRFVGDFDNALSYQLRAIEGHRKIGDQRKLAISYNNTAIIYKDLGKYQEAINMHTKSLELKRKLGYERGMVFSFNNLGETYRLAGDLEAAKAYLTKAESLANKLKNRKLLSSTNLYLGRIAITEQRYDDARRILDAAMQTYQKSNETARIAEGFLEHGNLSNLTGQPELAITQLLKAIEYAKKAQKNVVLLKAYDLLSQTYADLGNYKTAYKMQRTYQSSRDTLFDLSSQQRIEMLIVKNNINETRRNLKFIKQESMLTEAELHNKITNRNFMILAALSTLILLGFFYNRRALQLANKSREAIQEKEQKLSLALWASSDVLWSWDIEKQKVSRENASQLGVNPCDDINPNWENLNIHSDDLKRLTACLDAILEKKEQSFEVSYRVKTKNGEWTWVQDKGKVVEIGSNNEPLKVAGIQHDITILKQQEADLVVLNTELEQRVKQRTHDLEAALDNLKATQQSLVEAEKMAALGSLVAGLAHEINTPLGTVIMAVTHLNAQLKQLEVMTDKGTLSKQELIKCLSISIQSADLIFTGIKRTSALVEQFKRVAVSAKGEGQVTYRFEEIVNTAFHTAFNALGKPQNVTLVAVTQSEITTYIDPLLQVIEQLLSNAIEHAEPNDMLNLYVTMRDIGEFYEVIVEDDGVGINDSERSKIFEPFYTLARHKGHAGLGLNITFNLVSQVLDGKIHCERSEFGGAKFIFSVKKEQSHNGVPNL</sequence>
<dbReference type="InterPro" id="IPR000014">
    <property type="entry name" value="PAS"/>
</dbReference>
<evidence type="ECO:0000256" key="5">
    <source>
        <dbReference type="ARBA" id="ARBA00022777"/>
    </source>
</evidence>
<dbReference type="InterPro" id="IPR036097">
    <property type="entry name" value="HisK_dim/P_sf"/>
</dbReference>
<evidence type="ECO:0000256" key="2">
    <source>
        <dbReference type="ARBA" id="ARBA00012438"/>
    </source>
</evidence>
<evidence type="ECO:0000256" key="7">
    <source>
        <dbReference type="SAM" id="Coils"/>
    </source>
</evidence>
<dbReference type="Gene3D" id="3.30.450.20">
    <property type="entry name" value="PAS domain"/>
    <property type="match status" value="1"/>
</dbReference>
<dbReference type="InterPro" id="IPR003661">
    <property type="entry name" value="HisK_dim/P_dom"/>
</dbReference>
<evidence type="ECO:0000313" key="11">
    <source>
        <dbReference type="EMBL" id="CAH9064027.1"/>
    </source>
</evidence>
<comment type="caution">
    <text evidence="11">The sequence shown here is derived from an EMBL/GenBank/DDBJ whole genome shotgun (WGS) entry which is preliminary data.</text>
</comment>
<dbReference type="Pfam" id="PF13181">
    <property type="entry name" value="TPR_8"/>
    <property type="match status" value="1"/>
</dbReference>
<dbReference type="Pfam" id="PF02518">
    <property type="entry name" value="HATPase_c"/>
    <property type="match status" value="1"/>
</dbReference>
<dbReference type="InterPro" id="IPR005467">
    <property type="entry name" value="His_kinase_dom"/>
</dbReference>
<dbReference type="CDD" id="cd00075">
    <property type="entry name" value="HATPase"/>
    <property type="match status" value="1"/>
</dbReference>
<dbReference type="Proteomes" id="UP001152467">
    <property type="component" value="Unassembled WGS sequence"/>
</dbReference>
<dbReference type="Pfam" id="PF13424">
    <property type="entry name" value="TPR_12"/>
    <property type="match status" value="1"/>
</dbReference>
<dbReference type="SUPFAM" id="SSF55874">
    <property type="entry name" value="ATPase domain of HSP90 chaperone/DNA topoisomerase II/histidine kinase"/>
    <property type="match status" value="1"/>
</dbReference>
<dbReference type="SMART" id="SM00387">
    <property type="entry name" value="HATPase_c"/>
    <property type="match status" value="1"/>
</dbReference>
<evidence type="ECO:0000313" key="10">
    <source>
        <dbReference type="EMBL" id="CAH9052306.1"/>
    </source>
</evidence>
<dbReference type="EMBL" id="CAMAPD010000002">
    <property type="protein sequence ID" value="CAH9052306.1"/>
    <property type="molecule type" value="Genomic_DNA"/>
</dbReference>
<dbReference type="RefSeq" id="WP_261591786.1">
    <property type="nucleotide sequence ID" value="NZ_CAMAPC010000017.1"/>
</dbReference>
<evidence type="ECO:0000313" key="12">
    <source>
        <dbReference type="Proteomes" id="UP001152467"/>
    </source>
</evidence>
<dbReference type="CDD" id="cd00082">
    <property type="entry name" value="HisKA"/>
    <property type="match status" value="1"/>
</dbReference>
<gene>
    <name evidence="11" type="primary">sasA_13</name>
    <name evidence="10" type="synonym">sasA_3</name>
    <name evidence="11" type="ORF">PSECIP111854_03346</name>
    <name evidence="10" type="ORF">PSECIP111951_00590</name>
</gene>
<feature type="coiled-coil region" evidence="7">
    <location>
        <begin position="626"/>
        <end position="671"/>
    </location>
</feature>
<dbReference type="SUPFAM" id="SSF48452">
    <property type="entry name" value="TPR-like"/>
    <property type="match status" value="2"/>
</dbReference>
<keyword evidence="5" id="KW-0418">Kinase</keyword>
<dbReference type="PANTHER" id="PTHR43304:SF1">
    <property type="entry name" value="PAC DOMAIN-CONTAINING PROTEIN"/>
    <property type="match status" value="1"/>
</dbReference>
<dbReference type="GO" id="GO:0000155">
    <property type="term" value="F:phosphorelay sensor kinase activity"/>
    <property type="evidence" value="ECO:0007669"/>
    <property type="project" value="InterPro"/>
</dbReference>
<evidence type="ECO:0000256" key="8">
    <source>
        <dbReference type="SAM" id="SignalP"/>
    </source>
</evidence>
<proteinExistence type="predicted"/>
<dbReference type="PROSITE" id="PS50109">
    <property type="entry name" value="HIS_KIN"/>
    <property type="match status" value="1"/>
</dbReference>
<reference evidence="11 13" key="1">
    <citation type="submission" date="2022-07" db="EMBL/GenBank/DDBJ databases">
        <authorList>
            <person name="Criscuolo A."/>
        </authorList>
    </citation>
    <scope>NUCLEOTIDE SEQUENCE</scope>
    <source>
        <strain evidence="13">CIP 111951</strain>
        <strain evidence="11">CIP111854</strain>
        <strain evidence="10">CIP111951</strain>
    </source>
</reference>
<evidence type="ECO:0000256" key="3">
    <source>
        <dbReference type="ARBA" id="ARBA00022553"/>
    </source>
</evidence>
<dbReference type="InterPro" id="IPR019734">
    <property type="entry name" value="TPR_rpt"/>
</dbReference>
<dbReference type="CDD" id="cd00130">
    <property type="entry name" value="PAS"/>
    <property type="match status" value="1"/>
</dbReference>
<dbReference type="AlphaFoldDB" id="A0A9W4R309"/>
<dbReference type="SMART" id="SM00028">
    <property type="entry name" value="TPR"/>
    <property type="match status" value="7"/>
</dbReference>
<dbReference type="SUPFAM" id="SSF47384">
    <property type="entry name" value="Homodimeric domain of signal transducing histidine kinase"/>
    <property type="match status" value="1"/>
</dbReference>
<dbReference type="Gene3D" id="3.30.565.10">
    <property type="entry name" value="Histidine kinase-like ATPase, C-terminal domain"/>
    <property type="match status" value="1"/>
</dbReference>
<keyword evidence="3" id="KW-0597">Phosphoprotein</keyword>
<feature type="chain" id="PRO_5040768473" description="histidine kinase" evidence="8">
    <location>
        <begin position="17"/>
        <end position="917"/>
    </location>
</feature>
<dbReference type="Gene3D" id="1.25.40.10">
    <property type="entry name" value="Tetratricopeptide repeat domain"/>
    <property type="match status" value="2"/>
</dbReference>
<dbReference type="Gene3D" id="1.10.287.130">
    <property type="match status" value="1"/>
</dbReference>
<keyword evidence="7" id="KW-0175">Coiled coil</keyword>
<accession>A0A9W4R309</accession>
<dbReference type="Pfam" id="PF08447">
    <property type="entry name" value="PAS_3"/>
    <property type="match status" value="1"/>
</dbReference>
<dbReference type="InterPro" id="IPR052162">
    <property type="entry name" value="Sensor_kinase/Photoreceptor"/>
</dbReference>
<dbReference type="EMBL" id="CAMAPC010000017">
    <property type="protein sequence ID" value="CAH9064027.1"/>
    <property type="molecule type" value="Genomic_DNA"/>
</dbReference>
<dbReference type="InterPro" id="IPR003594">
    <property type="entry name" value="HATPase_dom"/>
</dbReference>
<keyword evidence="12" id="KW-1185">Reference proteome</keyword>
<dbReference type="InterPro" id="IPR035965">
    <property type="entry name" value="PAS-like_dom_sf"/>
</dbReference>
<dbReference type="PROSITE" id="PS50005">
    <property type="entry name" value="TPR"/>
    <property type="match status" value="1"/>
</dbReference>
<dbReference type="NCBIfam" id="TIGR00229">
    <property type="entry name" value="sensory_box"/>
    <property type="match status" value="1"/>
</dbReference>
<keyword evidence="6" id="KW-0802">TPR repeat</keyword>
<dbReference type="InterPro" id="IPR001610">
    <property type="entry name" value="PAC"/>
</dbReference>
<dbReference type="EC" id="2.7.13.3" evidence="2"/>
<feature type="signal peptide" evidence="8">
    <location>
        <begin position="1"/>
        <end position="16"/>
    </location>
</feature>
<feature type="repeat" description="TPR" evidence="6">
    <location>
        <begin position="234"/>
        <end position="267"/>
    </location>
</feature>